<dbReference type="GO" id="GO:0070971">
    <property type="term" value="C:endoplasmic reticulum exit site"/>
    <property type="evidence" value="ECO:0007669"/>
    <property type="project" value="TreeGrafter"/>
</dbReference>
<feature type="compositionally biased region" description="Low complexity" evidence="11">
    <location>
        <begin position="1979"/>
        <end position="1995"/>
    </location>
</feature>
<evidence type="ECO:0000259" key="12">
    <source>
        <dbReference type="Pfam" id="PF12931"/>
    </source>
</evidence>
<feature type="domain" description="Sec16 N-terminal" evidence="14">
    <location>
        <begin position="314"/>
        <end position="491"/>
    </location>
</feature>
<keyword evidence="8 10" id="KW-0472">Membrane</keyword>
<name>A0A2J6RXK1_HYAVF</name>
<dbReference type="OrthoDB" id="8918678at2759"/>
<protein>
    <recommendedName>
        <fullName evidence="10">Protein transport protein sec16</fullName>
    </recommendedName>
</protein>
<dbReference type="GO" id="GO:0006914">
    <property type="term" value="P:autophagy"/>
    <property type="evidence" value="ECO:0007669"/>
    <property type="project" value="UniProtKB-KW"/>
</dbReference>
<organism evidence="15 16">
    <name type="scientific">Hyaloscypha variabilis (strain UAMH 11265 / GT02V1 / F)</name>
    <name type="common">Meliniomyces variabilis</name>
    <dbReference type="NCBI Taxonomy" id="1149755"/>
    <lineage>
        <taxon>Eukaryota</taxon>
        <taxon>Fungi</taxon>
        <taxon>Dikarya</taxon>
        <taxon>Ascomycota</taxon>
        <taxon>Pezizomycotina</taxon>
        <taxon>Leotiomycetes</taxon>
        <taxon>Helotiales</taxon>
        <taxon>Hyaloscyphaceae</taxon>
        <taxon>Hyaloscypha</taxon>
        <taxon>Hyaloscypha variabilis</taxon>
    </lineage>
</organism>
<feature type="compositionally biased region" description="Polar residues" evidence="11">
    <location>
        <begin position="608"/>
        <end position="621"/>
    </location>
</feature>
<sequence length="2092" mass="224063">MSTESSNASWHPAFMPNSAADVIATQSTELPHSSSFTTELKLEPPKQDVAAPTTHPDAASGIQDLHNGGLSSEVAADEPRLESGKTAPLNLPGPSPPTPPQDAVDDVVDAQHPVLETVGGDKQHPELEELRDALTTSLASPGGVELEEDPVHNGISHPEVAEEAKANFPSEGPNHRNKHMSFARTVSEEVNWGEDDEVDPQWNIQRSDTDPFKGMAKSDRTNSFPEVPPAHITPTYHTEEPLPQSQAEDIMNQVEHESKDIFGDDGDDVEADFFARSATNEASNEVLPETEIEESGRPFGYGRSYGGDVRQEADEEFEARYEEGLPLFQQPDDPPEQPSSSNHPTFTDDEAEDDFFAQVSKADQRHEESLPEPHLERKSTIQVIDSMHFQSHSQPQHNVIREESMASSQSSLDKATGGGIGVSTSTVLSQVFAESDTANSQSEDPASLKVESADDLAAKWKAALAGDEFLDDDDDELLPDDDEPVDKTAEAALDPSALFGSDDEGFLEDTEEQKISTDSFLQQTSPPIPTPVSGPNGHVVGFDSLGGPAQMSRQGSSGRPGSSGTNRYLPPGANTTLPAPSNSYAPSGPMLTDLTRPATTAAVPSPYMSPSVSNFPTQQPQRPELPKAQSFADKSKGGYHSPYDLPMEVVKPRKRVSIQHMQSSYNNAPAGSVPPPRSSSMYTQPPPPSRGSTSSLSPPTSSHGVPQNKPQSIPTPPSSGQSQGQPVKTVRKSQSGFFEELPVSTKPRLAPRHSSALASPTQAPYGASSPTHPPPPGAPRPPYAPSSVQQHPVQPPPSHQGLVAPERVSPYASLPTGNVPVPAVATRYSPAPPPLTHSHTAPPPPVSQSRYSPAPPAPRQSMPTYNSAPSNQLPQSAPPLPHQPRTSSPLAHFERTQDPRSHGSYSETASFDRRSSSSGYESNLRTSHLPPTREVDENEQVSPSAVRNYGELQDQPPQPASRPPHVMHPVSHTPPPPQGLSSRLVSSPPKRVTSNYAPQQPPTGPPQAFMPPQRSQTQSPGSAYAGPRLEMSSSAPYQRPASVEVPASPRPNVGYSTTSMPSSVSRPRGFSQGLNYIAPTDGREHDPLQRWKGAPVFAWGVGGTVMTSFPTDVPRYGINQVTPMIVRSPGQVKIRNIKEIDPLPERLTSFPGPLKGKAKKKDVVTWLTSGIEILEQDASYLRSASQLSHEDKRIEERILLWKILRVFVENDGTLEGNAVVVKAVRAVLSPGIDDDSSSAPLYATGAELSGISRSAASAPSADPVDPGAVDELRKHLLRGEREKAVWEAVDKRLWAHAMLISNTVSKELYKQVAQEFVQKEVKTIGDNTQSLAALYEIFAGNYEESIDELVPPSARAGFQMVSTSSTAGPSRDALDGLDRWRETLGLVLSNRSEEDSLALNALGRLLAGYGRAEAAHICFMFARSHSVFGGIDDPSSTMVLVGSDQMRQPHDFDREMEPILLSEVFEYGISLSNTSNLASSIPHLSVYKLQHATILAEYGYREQALQYCEAIATSITSQTKRSPYHHPLLVAALDDLSKRLKQSPKDESSSWIKKPTVEKATSSVFTYFNKFVAGDEAEPAPPGSSAGSANDIGPFARIAGGTPTISRSPSNAELYGSYNGGLGINGSAANLSTKAASRYAPGAPYTPASNEPQSSSPYGSQPRSSMEERSSGEFRRYEPQRQMSQISDYRPSSQPVNPVNPPNTYTPQTSSSYTPQSSYTPFGNTGSPYAESPYAPQPTTPVTEQAPTNIYSSPQPINNYEPQQTTSHPPSQPSFSREASSSYEPPSSNGYEPPSSNYEPPESAGYEPPSSSYEPPASGGYEPPSSGYEPPSYEPATMNDEPDSPVETRPKKKSFMDDDDDDIPALKAAPSAREKMKAEKDREADEAFRKAAEADAQRAKEAEAAKKKSGGWGLGGWFGGSKKEQDMGAQPNKPIKAKLGEASSFVYDPELKRWINKKAGAETTEGKSAATPPPPRAGPPRTASGPPAAGPTSTPRMPPPAQRAVSEAGPLPSSQSESNLVPPGMSRSVSNGSSVGGSGPPTAPPSRPGTGMSNASSIDDLLGPPSTGGRKGAAKAKKKGRGYVDVMGEKAT</sequence>
<evidence type="ECO:0000256" key="11">
    <source>
        <dbReference type="SAM" id="MobiDB-lite"/>
    </source>
</evidence>
<dbReference type="EMBL" id="KZ613942">
    <property type="protein sequence ID" value="PMD43240.1"/>
    <property type="molecule type" value="Genomic_DNA"/>
</dbReference>
<dbReference type="STRING" id="1149755.A0A2J6RXK1"/>
<gene>
    <name evidence="15" type="ORF">L207DRAFT_484403</name>
</gene>
<evidence type="ECO:0000256" key="5">
    <source>
        <dbReference type="ARBA" id="ARBA00022892"/>
    </source>
</evidence>
<keyword evidence="3 10" id="KW-0813">Transport</keyword>
<dbReference type="GO" id="GO:0070973">
    <property type="term" value="P:protein localization to endoplasmic reticulum exit site"/>
    <property type="evidence" value="ECO:0007669"/>
    <property type="project" value="TreeGrafter"/>
</dbReference>
<evidence type="ECO:0000313" key="15">
    <source>
        <dbReference type="EMBL" id="PMD43240.1"/>
    </source>
</evidence>
<dbReference type="Proteomes" id="UP000235786">
    <property type="component" value="Unassembled WGS sequence"/>
</dbReference>
<dbReference type="GO" id="GO:0005789">
    <property type="term" value="C:endoplasmic reticulum membrane"/>
    <property type="evidence" value="ECO:0007669"/>
    <property type="project" value="UniProtKB-SubCell"/>
</dbReference>
<feature type="compositionally biased region" description="Low complexity" evidence="11">
    <location>
        <begin position="1691"/>
        <end position="1721"/>
    </location>
</feature>
<evidence type="ECO:0000256" key="8">
    <source>
        <dbReference type="ARBA" id="ARBA00023136"/>
    </source>
</evidence>
<feature type="compositionally biased region" description="Low complexity" evidence="11">
    <location>
        <begin position="1652"/>
        <end position="1664"/>
    </location>
</feature>
<feature type="compositionally biased region" description="Basic and acidic residues" evidence="11">
    <location>
        <begin position="1872"/>
        <end position="1906"/>
    </location>
</feature>
<evidence type="ECO:0000256" key="1">
    <source>
        <dbReference type="ARBA" id="ARBA00004397"/>
    </source>
</evidence>
<dbReference type="GO" id="GO:0015031">
    <property type="term" value="P:protein transport"/>
    <property type="evidence" value="ECO:0007669"/>
    <property type="project" value="UniProtKB-KW"/>
</dbReference>
<feature type="compositionally biased region" description="Low complexity" evidence="11">
    <location>
        <begin position="1762"/>
        <end position="1776"/>
    </location>
</feature>
<feature type="region of interest" description="Disordered" evidence="11">
    <location>
        <begin position="1642"/>
        <end position="2092"/>
    </location>
</feature>
<feature type="compositionally biased region" description="Basic residues" evidence="11">
    <location>
        <begin position="2072"/>
        <end position="2081"/>
    </location>
</feature>
<evidence type="ECO:0000256" key="7">
    <source>
        <dbReference type="ARBA" id="ARBA00023006"/>
    </source>
</evidence>
<evidence type="ECO:0000256" key="6">
    <source>
        <dbReference type="ARBA" id="ARBA00022927"/>
    </source>
</evidence>
<evidence type="ECO:0000256" key="2">
    <source>
        <dbReference type="ARBA" id="ARBA00005927"/>
    </source>
</evidence>
<feature type="compositionally biased region" description="Polar residues" evidence="11">
    <location>
        <begin position="573"/>
        <end position="585"/>
    </location>
</feature>
<evidence type="ECO:0000256" key="9">
    <source>
        <dbReference type="ARBA" id="ARBA00024687"/>
    </source>
</evidence>
<dbReference type="GO" id="GO:0007030">
    <property type="term" value="P:Golgi organization"/>
    <property type="evidence" value="ECO:0007669"/>
    <property type="project" value="TreeGrafter"/>
</dbReference>
<feature type="compositionally biased region" description="Low complexity" evidence="11">
    <location>
        <begin position="1791"/>
        <end position="1836"/>
    </location>
</feature>
<comment type="similarity">
    <text evidence="2 10">Belongs to the SEC16 family.</text>
</comment>
<keyword evidence="7 10" id="KW-0072">Autophagy</keyword>
<feature type="compositionally biased region" description="Polar residues" evidence="11">
    <location>
        <begin position="659"/>
        <end position="669"/>
    </location>
</feature>
<feature type="compositionally biased region" description="Pro residues" evidence="11">
    <location>
        <begin position="830"/>
        <end position="846"/>
    </location>
</feature>
<dbReference type="PANTHER" id="PTHR13402:SF6">
    <property type="entry name" value="SECRETORY 16, ISOFORM I"/>
    <property type="match status" value="1"/>
</dbReference>
<dbReference type="GO" id="GO:0016192">
    <property type="term" value="P:vesicle-mediated transport"/>
    <property type="evidence" value="ECO:0007669"/>
    <property type="project" value="UniProtKB-KW"/>
</dbReference>
<keyword evidence="5 10" id="KW-0931">ER-Golgi transport</keyword>
<feature type="compositionally biased region" description="Polar residues" evidence="11">
    <location>
        <begin position="380"/>
        <end position="397"/>
    </location>
</feature>
<feature type="region of interest" description="Disordered" evidence="11">
    <location>
        <begin position="466"/>
        <end position="1067"/>
    </location>
</feature>
<feature type="compositionally biased region" description="Polar residues" evidence="11">
    <location>
        <begin position="916"/>
        <end position="926"/>
    </location>
</feature>
<feature type="compositionally biased region" description="Pro residues" evidence="11">
    <location>
        <begin position="999"/>
        <end position="1009"/>
    </location>
</feature>
<feature type="compositionally biased region" description="Acidic residues" evidence="11">
    <location>
        <begin position="501"/>
        <end position="511"/>
    </location>
</feature>
<dbReference type="InterPro" id="IPR024340">
    <property type="entry name" value="Sec16_CCD"/>
</dbReference>
<feature type="compositionally biased region" description="Acidic residues" evidence="11">
    <location>
        <begin position="468"/>
        <end position="484"/>
    </location>
</feature>
<evidence type="ECO:0000259" key="13">
    <source>
        <dbReference type="Pfam" id="PF12932"/>
    </source>
</evidence>
<dbReference type="Pfam" id="PF12931">
    <property type="entry name" value="TPR_Sec16"/>
    <property type="match status" value="1"/>
</dbReference>
<keyword evidence="16" id="KW-1185">Reference proteome</keyword>
<dbReference type="Gene3D" id="1.25.40.1030">
    <property type="match status" value="1"/>
</dbReference>
<feature type="compositionally biased region" description="Polar residues" evidence="11">
    <location>
        <begin position="1740"/>
        <end position="1761"/>
    </location>
</feature>
<keyword evidence="4 10" id="KW-0256">Endoplasmic reticulum</keyword>
<feature type="compositionally biased region" description="Low complexity" evidence="11">
    <location>
        <begin position="552"/>
        <end position="564"/>
    </location>
</feature>
<evidence type="ECO:0000259" key="14">
    <source>
        <dbReference type="Pfam" id="PF12935"/>
    </source>
</evidence>
<dbReference type="PANTHER" id="PTHR13402">
    <property type="entry name" value="RGPR-RELATED"/>
    <property type="match status" value="1"/>
</dbReference>
<dbReference type="Pfam" id="PF12932">
    <property type="entry name" value="Sec16"/>
    <property type="match status" value="1"/>
</dbReference>
<feature type="region of interest" description="Disordered" evidence="11">
    <location>
        <begin position="192"/>
        <end position="238"/>
    </location>
</feature>
<feature type="domain" description="Sec16 Sec23-binding" evidence="12">
    <location>
        <begin position="1272"/>
        <end position="1575"/>
    </location>
</feature>
<evidence type="ECO:0000313" key="16">
    <source>
        <dbReference type="Proteomes" id="UP000235786"/>
    </source>
</evidence>
<comment type="function">
    <text evidence="9 10">Involved in the initiation of assembly of the COPII coat required for the formation of transport vesicles from the endoplasmic reticulum (ER) and the selection of cargo molecules. Also involved in autophagy.</text>
</comment>
<feature type="compositionally biased region" description="Low complexity" evidence="11">
    <location>
        <begin position="2023"/>
        <end position="2033"/>
    </location>
</feature>
<feature type="compositionally biased region" description="Polar residues" evidence="11">
    <location>
        <begin position="1777"/>
        <end position="1790"/>
    </location>
</feature>
<feature type="compositionally biased region" description="Polar residues" evidence="11">
    <location>
        <begin position="516"/>
        <end position="525"/>
    </location>
</feature>
<feature type="compositionally biased region" description="Polar residues" evidence="11">
    <location>
        <begin position="24"/>
        <end position="38"/>
    </location>
</feature>
<feature type="compositionally biased region" description="Gly residues" evidence="11">
    <location>
        <begin position="1910"/>
        <end position="1919"/>
    </location>
</feature>
<proteinExistence type="inferred from homology"/>
<dbReference type="GO" id="GO:0012507">
    <property type="term" value="C:ER to Golgi transport vesicle membrane"/>
    <property type="evidence" value="ECO:0007669"/>
    <property type="project" value="TreeGrafter"/>
</dbReference>
<feature type="domain" description="Sec16 central conserved" evidence="13">
    <location>
        <begin position="1094"/>
        <end position="1212"/>
    </location>
</feature>
<evidence type="ECO:0000256" key="4">
    <source>
        <dbReference type="ARBA" id="ARBA00022824"/>
    </source>
</evidence>
<feature type="compositionally biased region" description="Basic and acidic residues" evidence="11">
    <location>
        <begin position="362"/>
        <end position="379"/>
    </location>
</feature>
<dbReference type="InterPro" id="IPR024468">
    <property type="entry name" value="Sec16_N"/>
</dbReference>
<dbReference type="Pfam" id="PF12935">
    <property type="entry name" value="Sec16_N"/>
    <property type="match status" value="1"/>
</dbReference>
<feature type="compositionally biased region" description="Pro residues" evidence="11">
    <location>
        <begin position="771"/>
        <end position="784"/>
    </location>
</feature>
<comment type="subcellular location">
    <subcellularLocation>
        <location evidence="1">Endoplasmic reticulum membrane</location>
        <topology evidence="1">Peripheral membrane protein</topology>
        <orientation evidence="1">Cytoplasmic side</orientation>
    </subcellularLocation>
</comment>
<feature type="compositionally biased region" description="Polar residues" evidence="11">
    <location>
        <begin position="861"/>
        <end position="875"/>
    </location>
</feature>
<feature type="region of interest" description="Disordered" evidence="11">
    <location>
        <begin position="24"/>
        <end position="105"/>
    </location>
</feature>
<dbReference type="FunFam" id="1.25.40.1030:FF:000008">
    <property type="entry name" value="Protein transport protein sec16"/>
    <property type="match status" value="1"/>
</dbReference>
<feature type="compositionally biased region" description="Polar residues" evidence="11">
    <location>
        <begin position="703"/>
        <end position="736"/>
    </location>
</feature>
<feature type="compositionally biased region" description="Polar residues" evidence="11">
    <location>
        <begin position="1054"/>
        <end position="1065"/>
    </location>
</feature>
<feature type="region of interest" description="Disordered" evidence="11">
    <location>
        <begin position="277"/>
        <end position="420"/>
    </location>
</feature>
<feature type="compositionally biased region" description="Low complexity" evidence="11">
    <location>
        <begin position="690"/>
        <end position="702"/>
    </location>
</feature>
<dbReference type="CDD" id="cd09233">
    <property type="entry name" value="ACE1-Sec16-like"/>
    <property type="match status" value="1"/>
</dbReference>
<feature type="compositionally biased region" description="Pro residues" evidence="11">
    <location>
        <begin position="91"/>
        <end position="100"/>
    </location>
</feature>
<evidence type="ECO:0000256" key="10">
    <source>
        <dbReference type="RuleBase" id="RU364101"/>
    </source>
</evidence>
<feature type="compositionally biased region" description="Basic and acidic residues" evidence="11">
    <location>
        <begin position="1665"/>
        <end position="1679"/>
    </location>
</feature>
<feature type="compositionally biased region" description="Basic and acidic residues" evidence="11">
    <location>
        <begin position="207"/>
        <end position="220"/>
    </location>
</feature>
<accession>A0A2J6RXK1</accession>
<keyword evidence="6 10" id="KW-0653">Protein transport</keyword>
<reference evidence="15 16" key="1">
    <citation type="submission" date="2016-04" db="EMBL/GenBank/DDBJ databases">
        <title>A degradative enzymes factory behind the ericoid mycorrhizal symbiosis.</title>
        <authorList>
            <consortium name="DOE Joint Genome Institute"/>
            <person name="Martino E."/>
            <person name="Morin E."/>
            <person name="Grelet G."/>
            <person name="Kuo A."/>
            <person name="Kohler A."/>
            <person name="Daghino S."/>
            <person name="Barry K."/>
            <person name="Choi C."/>
            <person name="Cichocki N."/>
            <person name="Clum A."/>
            <person name="Copeland A."/>
            <person name="Hainaut M."/>
            <person name="Haridas S."/>
            <person name="Labutti K."/>
            <person name="Lindquist E."/>
            <person name="Lipzen A."/>
            <person name="Khouja H.-R."/>
            <person name="Murat C."/>
            <person name="Ohm R."/>
            <person name="Olson A."/>
            <person name="Spatafora J."/>
            <person name="Veneault-Fourrey C."/>
            <person name="Henrissat B."/>
            <person name="Grigoriev I."/>
            <person name="Martin F."/>
            <person name="Perotto S."/>
        </authorList>
    </citation>
    <scope>NUCLEOTIDE SEQUENCE [LARGE SCALE GENOMIC DNA]</scope>
    <source>
        <strain evidence="15 16">F</strain>
    </source>
</reference>
<evidence type="ECO:0000256" key="3">
    <source>
        <dbReference type="ARBA" id="ARBA00022448"/>
    </source>
</evidence>
<feature type="compositionally biased region" description="Basic and acidic residues" evidence="11">
    <location>
        <begin position="892"/>
        <end position="901"/>
    </location>
</feature>
<dbReference type="InterPro" id="IPR024298">
    <property type="entry name" value="Sec16_Sec23-bd"/>
</dbReference>